<dbReference type="EMBL" id="CP036264">
    <property type="protein sequence ID" value="QEF99751.1"/>
    <property type="molecule type" value="Genomic_DNA"/>
</dbReference>
<dbReference type="KEGG" id="smam:Mal15_38170"/>
<organism evidence="2 3">
    <name type="scientific">Stieleria maiorica</name>
    <dbReference type="NCBI Taxonomy" id="2795974"/>
    <lineage>
        <taxon>Bacteria</taxon>
        <taxon>Pseudomonadati</taxon>
        <taxon>Planctomycetota</taxon>
        <taxon>Planctomycetia</taxon>
        <taxon>Pirellulales</taxon>
        <taxon>Pirellulaceae</taxon>
        <taxon>Stieleria</taxon>
    </lineage>
</organism>
<dbReference type="Proteomes" id="UP000321353">
    <property type="component" value="Chromosome"/>
</dbReference>
<gene>
    <name evidence="2" type="ORF">Mal15_38170</name>
</gene>
<reference evidence="2 3" key="1">
    <citation type="submission" date="2019-02" db="EMBL/GenBank/DDBJ databases">
        <title>Planctomycetal bacteria perform biofilm scaping via a novel small molecule.</title>
        <authorList>
            <person name="Jeske O."/>
            <person name="Boedeker C."/>
            <person name="Wiegand S."/>
            <person name="Breitling P."/>
            <person name="Kallscheuer N."/>
            <person name="Jogler M."/>
            <person name="Rohde M."/>
            <person name="Petersen J."/>
            <person name="Medema M.H."/>
            <person name="Surup F."/>
            <person name="Jogler C."/>
        </authorList>
    </citation>
    <scope>NUCLEOTIDE SEQUENCE [LARGE SCALE GENOMIC DNA]</scope>
    <source>
        <strain evidence="2 3">Mal15</strain>
    </source>
</reference>
<protein>
    <submittedName>
        <fullName evidence="2">Uncharacterized protein</fullName>
    </submittedName>
</protein>
<evidence type="ECO:0000313" key="2">
    <source>
        <dbReference type="EMBL" id="QEF99751.1"/>
    </source>
</evidence>
<feature type="region of interest" description="Disordered" evidence="1">
    <location>
        <begin position="1"/>
        <end position="22"/>
    </location>
</feature>
<evidence type="ECO:0000313" key="3">
    <source>
        <dbReference type="Proteomes" id="UP000321353"/>
    </source>
</evidence>
<dbReference type="AlphaFoldDB" id="A0A5B9MEQ8"/>
<dbReference type="RefSeq" id="WP_147869107.1">
    <property type="nucleotide sequence ID" value="NZ_CP036264.1"/>
</dbReference>
<feature type="compositionally biased region" description="Polar residues" evidence="1">
    <location>
        <begin position="12"/>
        <end position="22"/>
    </location>
</feature>
<proteinExistence type="predicted"/>
<accession>A0A5B9MEQ8</accession>
<name>A0A5B9MEQ8_9BACT</name>
<keyword evidence="3" id="KW-1185">Reference proteome</keyword>
<evidence type="ECO:0000256" key="1">
    <source>
        <dbReference type="SAM" id="MobiDB-lite"/>
    </source>
</evidence>
<sequence>MTERPAPYRITKPQTAGGSGAGFNQSAAMENREMESAIAKPERTYLGMFSVRTGVLVATDPCYDIGSCGGLMAVSRGVWSAMVDAGFDENTLTVCHESFKPSDADKWELMPFQVGVDTGRFGLFDAVTYDNDNDELLDECCIAMGTSIGGVVAFGAVSLTGFGDGCFSCSVIRRDRRIVAVKLN</sequence>